<dbReference type="FunFam" id="3.90.550.10:FF:000023">
    <property type="entry name" value="Glucose-1-phosphate thymidylyltransferase"/>
    <property type="match status" value="1"/>
</dbReference>
<dbReference type="SUPFAM" id="SSF53448">
    <property type="entry name" value="Nucleotide-diphospho-sugar transferases"/>
    <property type="match status" value="1"/>
</dbReference>
<evidence type="ECO:0000313" key="12">
    <source>
        <dbReference type="EMBL" id="OIJ27855.1"/>
    </source>
</evidence>
<dbReference type="Pfam" id="PF00483">
    <property type="entry name" value="NTP_transferase"/>
    <property type="match status" value="1"/>
</dbReference>
<dbReference type="STRING" id="1844.UG56_005765"/>
<dbReference type="InterPro" id="IPR029044">
    <property type="entry name" value="Nucleotide-diphossugar_trans"/>
</dbReference>
<keyword evidence="13" id="KW-1185">Reference proteome</keyword>
<keyword evidence="6 10" id="KW-0548">Nucleotidyltransferase</keyword>
<organism evidence="12 13">
    <name type="scientific">Nocardioides luteus</name>
    <dbReference type="NCBI Taxonomy" id="1844"/>
    <lineage>
        <taxon>Bacteria</taxon>
        <taxon>Bacillati</taxon>
        <taxon>Actinomycetota</taxon>
        <taxon>Actinomycetes</taxon>
        <taxon>Propionibacteriales</taxon>
        <taxon>Nocardioidaceae</taxon>
        <taxon>Nocardioides</taxon>
    </lineage>
</organism>
<dbReference type="GO" id="GO:0000271">
    <property type="term" value="P:polysaccharide biosynthetic process"/>
    <property type="evidence" value="ECO:0007669"/>
    <property type="project" value="UniProtKB-ARBA"/>
</dbReference>
<dbReference type="NCBIfam" id="TIGR01207">
    <property type="entry name" value="rmlA"/>
    <property type="match status" value="1"/>
</dbReference>
<evidence type="ECO:0000256" key="8">
    <source>
        <dbReference type="ARBA" id="ARBA00022842"/>
    </source>
</evidence>
<protein>
    <recommendedName>
        <fullName evidence="4 10">Glucose-1-phosphate thymidylyltransferase</fullName>
        <ecNumber evidence="3 10">2.7.7.24</ecNumber>
    </recommendedName>
</protein>
<comment type="function">
    <text evidence="10">Catalyzes the formation of dTDP-glucose, from dTTP and glucose 1-phosphate, as well as its pyrophosphorolysis.</text>
</comment>
<keyword evidence="8 10" id="KW-0460">Magnesium</keyword>
<evidence type="ECO:0000256" key="7">
    <source>
        <dbReference type="ARBA" id="ARBA00022723"/>
    </source>
</evidence>
<dbReference type="GO" id="GO:0019318">
    <property type="term" value="P:hexose metabolic process"/>
    <property type="evidence" value="ECO:0007669"/>
    <property type="project" value="UniProtKB-ARBA"/>
</dbReference>
<dbReference type="GO" id="GO:0008879">
    <property type="term" value="F:glucose-1-phosphate thymidylyltransferase activity"/>
    <property type="evidence" value="ECO:0007669"/>
    <property type="project" value="UniProtKB-EC"/>
</dbReference>
<reference evidence="12" key="1">
    <citation type="submission" date="2016-10" db="EMBL/GenBank/DDBJ databases">
        <title>Draft Genome Sequence of Nocardioides luteus Strain BAFB, an Alkane-Degrading Bacterium Isolated from JP-7 Polluted Soil.</title>
        <authorList>
            <person name="Brown L."/>
            <person name="Ruiz O.N."/>
            <person name="Gunasekera T."/>
        </authorList>
    </citation>
    <scope>NUCLEOTIDE SEQUENCE [LARGE SCALE GENOMIC DNA]</scope>
    <source>
        <strain evidence="12">BAFB</strain>
    </source>
</reference>
<name>A0A1J4NA64_9ACTN</name>
<dbReference type="EC" id="2.7.7.24" evidence="3 10"/>
<evidence type="ECO:0000256" key="10">
    <source>
        <dbReference type="RuleBase" id="RU003706"/>
    </source>
</evidence>
<evidence type="ECO:0000256" key="3">
    <source>
        <dbReference type="ARBA" id="ARBA00012461"/>
    </source>
</evidence>
<feature type="domain" description="Nucleotidyl transferase" evidence="11">
    <location>
        <begin position="2"/>
        <end position="241"/>
    </location>
</feature>
<keyword evidence="7 10" id="KW-0479">Metal-binding</keyword>
<evidence type="ECO:0000256" key="5">
    <source>
        <dbReference type="ARBA" id="ARBA00022679"/>
    </source>
</evidence>
<keyword evidence="5 10" id="KW-0808">Transferase</keyword>
<dbReference type="OrthoDB" id="9803871at2"/>
<evidence type="ECO:0000256" key="2">
    <source>
        <dbReference type="ARBA" id="ARBA00010480"/>
    </source>
</evidence>
<dbReference type="Proteomes" id="UP000033772">
    <property type="component" value="Unassembled WGS sequence"/>
</dbReference>
<dbReference type="PANTHER" id="PTHR43532:SF1">
    <property type="entry name" value="GLUCOSE-1-PHOSPHATE THYMIDYLYLTRANSFERASE 1"/>
    <property type="match status" value="1"/>
</dbReference>
<dbReference type="Gene3D" id="3.90.550.10">
    <property type="entry name" value="Spore Coat Polysaccharide Biosynthesis Protein SpsA, Chain A"/>
    <property type="match status" value="1"/>
</dbReference>
<dbReference type="AlphaFoldDB" id="A0A1J4NA64"/>
<evidence type="ECO:0000256" key="6">
    <source>
        <dbReference type="ARBA" id="ARBA00022695"/>
    </source>
</evidence>
<dbReference type="RefSeq" id="WP_045549634.1">
    <property type="nucleotide sequence ID" value="NZ_JZDQ02000006.1"/>
</dbReference>
<dbReference type="GO" id="GO:0046872">
    <property type="term" value="F:metal ion binding"/>
    <property type="evidence" value="ECO:0007669"/>
    <property type="project" value="UniProtKB-KW"/>
</dbReference>
<gene>
    <name evidence="12" type="ORF">UG56_005765</name>
</gene>
<accession>A0A1J4NA64</accession>
<evidence type="ECO:0000256" key="9">
    <source>
        <dbReference type="ARBA" id="ARBA00049336"/>
    </source>
</evidence>
<evidence type="ECO:0000259" key="11">
    <source>
        <dbReference type="Pfam" id="PF00483"/>
    </source>
</evidence>
<comment type="catalytic activity">
    <reaction evidence="9 10">
        <text>dTTP + alpha-D-glucose 1-phosphate + H(+) = dTDP-alpha-D-glucose + diphosphate</text>
        <dbReference type="Rhea" id="RHEA:15225"/>
        <dbReference type="ChEBI" id="CHEBI:15378"/>
        <dbReference type="ChEBI" id="CHEBI:33019"/>
        <dbReference type="ChEBI" id="CHEBI:37568"/>
        <dbReference type="ChEBI" id="CHEBI:57477"/>
        <dbReference type="ChEBI" id="CHEBI:58601"/>
        <dbReference type="EC" id="2.7.7.24"/>
    </reaction>
</comment>
<evidence type="ECO:0000313" key="13">
    <source>
        <dbReference type="Proteomes" id="UP000033772"/>
    </source>
</evidence>
<comment type="caution">
    <text evidence="12">The sequence shown here is derived from an EMBL/GenBank/DDBJ whole genome shotgun (WGS) entry which is preliminary data.</text>
</comment>
<proteinExistence type="inferred from homology"/>
<dbReference type="EMBL" id="JZDQ02000006">
    <property type="protein sequence ID" value="OIJ27855.1"/>
    <property type="molecule type" value="Genomic_DNA"/>
</dbReference>
<sequence length="290" mass="31466">MKGIILAGGTGSRLHPITLAISKQLMPIYDKPMIYYPLTTLMLAGIRDILVITTPHEASGFHRLLGDGSHLGVNISYAEQPSPDGLAQAFTIGADVGFLDESEDGVGLVLGDNIFYGPGLGTQLARFKTITGGAVFGYRVADPRAYGVVEFDESFKAISLEEKPERPKSPYAVPGLYFYDSSVIEHARTLKPSARGELEITDLNRIYLEAGTLSVEVLPRGTAWLDTGTLEDLNEAANFIRAIEHRQGTKIGAPEEVAWRQGWLSDEELAELAQPLLKSGYGKYLLGLLG</sequence>
<comment type="cofactor">
    <cofactor evidence="1">
        <name>Mg(2+)</name>
        <dbReference type="ChEBI" id="CHEBI:18420"/>
    </cofactor>
</comment>
<evidence type="ECO:0000256" key="1">
    <source>
        <dbReference type="ARBA" id="ARBA00001946"/>
    </source>
</evidence>
<evidence type="ECO:0000256" key="4">
    <source>
        <dbReference type="ARBA" id="ARBA00017654"/>
    </source>
</evidence>
<dbReference type="CDD" id="cd02538">
    <property type="entry name" value="G1P_TT_short"/>
    <property type="match status" value="1"/>
</dbReference>
<dbReference type="PANTHER" id="PTHR43532">
    <property type="entry name" value="GLUCOSE-1-PHOSPHATE THYMIDYLYLTRANSFERASE"/>
    <property type="match status" value="1"/>
</dbReference>
<dbReference type="InterPro" id="IPR005835">
    <property type="entry name" value="NTP_transferase_dom"/>
</dbReference>
<comment type="similarity">
    <text evidence="2 10">Belongs to the glucose-1-phosphate thymidylyltransferase family.</text>
</comment>
<dbReference type="InterPro" id="IPR005907">
    <property type="entry name" value="G1P_thy_trans_s"/>
</dbReference>